<dbReference type="AlphaFoldDB" id="A0A0J7JVW2"/>
<feature type="non-terminal residue" evidence="5">
    <location>
        <position position="1"/>
    </location>
</feature>
<evidence type="ECO:0000313" key="6">
    <source>
        <dbReference type="Proteomes" id="UP000036403"/>
    </source>
</evidence>
<dbReference type="PANTHER" id="PTHR43309">
    <property type="entry name" value="5-OXOPROLINASE SUBUNIT C"/>
    <property type="match status" value="1"/>
</dbReference>
<dbReference type="GO" id="GO:0016829">
    <property type="term" value="F:lyase activity"/>
    <property type="evidence" value="ECO:0007669"/>
    <property type="project" value="UniProtKB-KW"/>
</dbReference>
<accession>A0A0J7JVW2</accession>
<keyword evidence="3" id="KW-0067">ATP-binding</keyword>
<dbReference type="STRING" id="67767.A0A0J7JVW2"/>
<dbReference type="GO" id="GO:0016787">
    <property type="term" value="F:hydrolase activity"/>
    <property type="evidence" value="ECO:0007669"/>
    <property type="project" value="UniProtKB-KW"/>
</dbReference>
<dbReference type="SMART" id="SM00797">
    <property type="entry name" value="AHS2"/>
    <property type="match status" value="1"/>
</dbReference>
<keyword evidence="6" id="KW-1185">Reference proteome</keyword>
<dbReference type="InterPro" id="IPR052708">
    <property type="entry name" value="PxpC"/>
</dbReference>
<dbReference type="PaxDb" id="67767-A0A0J7JVW2"/>
<feature type="domain" description="Carboxyltransferase" evidence="4">
    <location>
        <begin position="1"/>
        <end position="272"/>
    </location>
</feature>
<dbReference type="GO" id="GO:0005524">
    <property type="term" value="F:ATP binding"/>
    <property type="evidence" value="ECO:0007669"/>
    <property type="project" value="UniProtKB-KW"/>
</dbReference>
<evidence type="ECO:0000256" key="3">
    <source>
        <dbReference type="ARBA" id="ARBA00022840"/>
    </source>
</evidence>
<sequence length="274" mass="28743">NKPDAAAIECTFQGPTLKFHCDTTVAITGAEAPATLDGQPVAVNQALSLMAGQTLAVGSVKNGYRVYIAVAGGIDVPRVMGSRATFEVGNLGGKDGGKLHQGDFLPIGDDQASKATPDEFPVCPVIPIPTQPNACWTVGVVPGPHGAPDYFTADGLETLFAGEWRVHHNSNRLGIRLTGPRPQWARQTGGEAGLHPSNIHDSPYSIGSVSFTGDEAVVLTCDGPSLGGFVVFCVVATSEMWKLGQARPGDTIRLRAMDTEAASRLDRELRGAID</sequence>
<dbReference type="InterPro" id="IPR003778">
    <property type="entry name" value="CT_A_B"/>
</dbReference>
<comment type="caution">
    <text evidence="5">The sequence shown here is derived from an EMBL/GenBank/DDBJ whole genome shotgun (WGS) entry which is preliminary data.</text>
</comment>
<proteinExistence type="predicted"/>
<keyword evidence="5" id="KW-0456">Lyase</keyword>
<dbReference type="OrthoDB" id="196847at2759"/>
<dbReference type="Gene3D" id="2.40.100.10">
    <property type="entry name" value="Cyclophilin-like"/>
    <property type="match status" value="1"/>
</dbReference>
<dbReference type="Proteomes" id="UP000036403">
    <property type="component" value="Unassembled WGS sequence"/>
</dbReference>
<keyword evidence="2" id="KW-0378">Hydrolase</keyword>
<keyword evidence="1" id="KW-0547">Nucleotide-binding</keyword>
<feature type="non-terminal residue" evidence="5">
    <location>
        <position position="274"/>
    </location>
</feature>
<dbReference type="InterPro" id="IPR029000">
    <property type="entry name" value="Cyclophilin-like_dom_sf"/>
</dbReference>
<evidence type="ECO:0000259" key="4">
    <source>
        <dbReference type="SMART" id="SM00797"/>
    </source>
</evidence>
<evidence type="ECO:0000256" key="1">
    <source>
        <dbReference type="ARBA" id="ARBA00022741"/>
    </source>
</evidence>
<name>A0A0J7JVW2_LASNI</name>
<reference evidence="5 6" key="1">
    <citation type="submission" date="2015-04" db="EMBL/GenBank/DDBJ databases">
        <title>Lasius niger genome sequencing.</title>
        <authorList>
            <person name="Konorov E.A."/>
            <person name="Nikitin M.A."/>
            <person name="Kirill M.V."/>
            <person name="Chang P."/>
        </authorList>
    </citation>
    <scope>NUCLEOTIDE SEQUENCE [LARGE SCALE GENOMIC DNA]</scope>
    <source>
        <tissue evidence="5">Whole</tissue>
    </source>
</reference>
<dbReference type="PANTHER" id="PTHR43309:SF3">
    <property type="entry name" value="5-OXOPROLINASE SUBUNIT C"/>
    <property type="match status" value="1"/>
</dbReference>
<gene>
    <name evidence="5" type="ORF">RF55_24621</name>
</gene>
<dbReference type="Pfam" id="PF02626">
    <property type="entry name" value="CT_A_B"/>
    <property type="match status" value="1"/>
</dbReference>
<organism evidence="5 6">
    <name type="scientific">Lasius niger</name>
    <name type="common">Black garden ant</name>
    <dbReference type="NCBI Taxonomy" id="67767"/>
    <lineage>
        <taxon>Eukaryota</taxon>
        <taxon>Metazoa</taxon>
        <taxon>Ecdysozoa</taxon>
        <taxon>Arthropoda</taxon>
        <taxon>Hexapoda</taxon>
        <taxon>Insecta</taxon>
        <taxon>Pterygota</taxon>
        <taxon>Neoptera</taxon>
        <taxon>Endopterygota</taxon>
        <taxon>Hymenoptera</taxon>
        <taxon>Apocrita</taxon>
        <taxon>Aculeata</taxon>
        <taxon>Formicoidea</taxon>
        <taxon>Formicidae</taxon>
        <taxon>Formicinae</taxon>
        <taxon>Lasius</taxon>
        <taxon>Lasius</taxon>
    </lineage>
</organism>
<evidence type="ECO:0000313" key="5">
    <source>
        <dbReference type="EMBL" id="KMQ81971.1"/>
    </source>
</evidence>
<protein>
    <submittedName>
        <fullName evidence="5">Urea amidolyase</fullName>
    </submittedName>
</protein>
<dbReference type="EMBL" id="LBMM01029826">
    <property type="protein sequence ID" value="KMQ81971.1"/>
    <property type="molecule type" value="Genomic_DNA"/>
</dbReference>
<dbReference type="SUPFAM" id="SSF50891">
    <property type="entry name" value="Cyclophilin-like"/>
    <property type="match status" value="1"/>
</dbReference>
<evidence type="ECO:0000256" key="2">
    <source>
        <dbReference type="ARBA" id="ARBA00022801"/>
    </source>
</evidence>